<dbReference type="AlphaFoldDB" id="A0A401GNE2"/>
<accession>A0A401GNE2</accession>
<dbReference type="InParanoid" id="A0A401GNE2"/>
<gene>
    <name evidence="1" type="ORF">SCP_0508030</name>
</gene>
<keyword evidence="2" id="KW-1185">Reference proteome</keyword>
<dbReference type="PANTHER" id="PTHR48472">
    <property type="entry name" value="TC1-LIKE TRANSPOSASE DDE DOMAIN-CONTAINING PROTEIN"/>
    <property type="match status" value="1"/>
</dbReference>
<dbReference type="GeneID" id="38780664"/>
<dbReference type="SUPFAM" id="SSF46689">
    <property type="entry name" value="Homeodomain-like"/>
    <property type="match status" value="1"/>
</dbReference>
<dbReference type="OrthoDB" id="2730708at2759"/>
<protein>
    <submittedName>
        <fullName evidence="1">Uncharacterized protein</fullName>
    </submittedName>
</protein>
<evidence type="ECO:0000313" key="1">
    <source>
        <dbReference type="EMBL" id="GBE83747.1"/>
    </source>
</evidence>
<proteinExistence type="predicted"/>
<dbReference type="STRING" id="139825.A0A401GNE2"/>
<dbReference type="EMBL" id="BFAD01000005">
    <property type="protein sequence ID" value="GBE83747.1"/>
    <property type="molecule type" value="Genomic_DNA"/>
</dbReference>
<organism evidence="1 2">
    <name type="scientific">Sparassis crispa</name>
    <dbReference type="NCBI Taxonomy" id="139825"/>
    <lineage>
        <taxon>Eukaryota</taxon>
        <taxon>Fungi</taxon>
        <taxon>Dikarya</taxon>
        <taxon>Basidiomycota</taxon>
        <taxon>Agaricomycotina</taxon>
        <taxon>Agaricomycetes</taxon>
        <taxon>Polyporales</taxon>
        <taxon>Sparassidaceae</taxon>
        <taxon>Sparassis</taxon>
    </lineage>
</organism>
<dbReference type="InterPro" id="IPR009057">
    <property type="entry name" value="Homeodomain-like_sf"/>
</dbReference>
<comment type="caution">
    <text evidence="1">The sequence shown here is derived from an EMBL/GenBank/DDBJ whole genome shotgun (WGS) entry which is preliminary data.</text>
</comment>
<reference evidence="1 2" key="1">
    <citation type="journal article" date="2018" name="Sci. Rep.">
        <title>Genome sequence of the cauliflower mushroom Sparassis crispa (Hanabiratake) and its association with beneficial usage.</title>
        <authorList>
            <person name="Kiyama R."/>
            <person name="Furutani Y."/>
            <person name="Kawaguchi K."/>
            <person name="Nakanishi T."/>
        </authorList>
    </citation>
    <scope>NUCLEOTIDE SEQUENCE [LARGE SCALE GENOMIC DNA]</scope>
</reference>
<dbReference type="Proteomes" id="UP000287166">
    <property type="component" value="Unassembled WGS sequence"/>
</dbReference>
<sequence length="162" mass="18495">MALHTSRELRELMVSWRGIKSIQEITALAHCSPRTVNEVFRIHRDYGVVQNPLAHPRGAARILNTGDVNYISSLIAAKPCIYLDELQEELYIHRNIVVSLATLSRTLRRSALSHKQVSKEAMERNELLRATWQAEYGDIPADYFVWLDESSVDDTTSQRMTG</sequence>
<evidence type="ECO:0000313" key="2">
    <source>
        <dbReference type="Proteomes" id="UP000287166"/>
    </source>
</evidence>
<dbReference type="PANTHER" id="PTHR48472:SF1">
    <property type="entry name" value="TC1-LIKE TRANSPOSASE DDE DOMAIN-CONTAINING PROTEIN"/>
    <property type="match status" value="1"/>
</dbReference>
<dbReference type="RefSeq" id="XP_027614660.1">
    <property type="nucleotide sequence ID" value="XM_027758859.1"/>
</dbReference>
<name>A0A401GNE2_9APHY</name>